<dbReference type="EMBL" id="BJOU01000001">
    <property type="protein sequence ID" value="GED96667.1"/>
    <property type="molecule type" value="Genomic_DNA"/>
</dbReference>
<evidence type="ECO:0008006" key="11">
    <source>
        <dbReference type="Google" id="ProtNLM"/>
    </source>
</evidence>
<feature type="transmembrane region" description="Helical" evidence="8">
    <location>
        <begin position="30"/>
        <end position="49"/>
    </location>
</feature>
<accession>A0A7M3SVJ3</accession>
<name>A0A7M3SVJ3_9ACTN</name>
<evidence type="ECO:0000256" key="1">
    <source>
        <dbReference type="ARBA" id="ARBA00004651"/>
    </source>
</evidence>
<keyword evidence="3" id="KW-1003">Cell membrane</keyword>
<comment type="caution">
    <text evidence="9">The sequence shown here is derived from an EMBL/GenBank/DDBJ whole genome shotgun (WGS) entry which is preliminary data.</text>
</comment>
<dbReference type="NCBIfam" id="NF005929">
    <property type="entry name" value="PRK07946.1"/>
    <property type="match status" value="1"/>
</dbReference>
<dbReference type="PANTHER" id="PTHR34583">
    <property type="entry name" value="ANTIPORTER SUBUNIT MNHC2-RELATED"/>
    <property type="match status" value="1"/>
</dbReference>
<evidence type="ECO:0000256" key="7">
    <source>
        <dbReference type="SAM" id="MobiDB-lite"/>
    </source>
</evidence>
<evidence type="ECO:0000313" key="9">
    <source>
        <dbReference type="EMBL" id="GED96667.1"/>
    </source>
</evidence>
<dbReference type="AlphaFoldDB" id="A0A7M3SVJ3"/>
<reference evidence="10" key="1">
    <citation type="submission" date="2019-06" db="EMBL/GenBank/DDBJ databases">
        <title>Gordonia isolated from sludge of a wastewater treatment plant.</title>
        <authorList>
            <person name="Tamura T."/>
            <person name="Aoyama K."/>
            <person name="Kang Y."/>
            <person name="Saito S."/>
            <person name="Akiyama N."/>
            <person name="Yazawa K."/>
            <person name="Gonoi T."/>
            <person name="Mikami Y."/>
        </authorList>
    </citation>
    <scope>NUCLEOTIDE SEQUENCE [LARGE SCALE GENOMIC DNA]</scope>
    <source>
        <strain evidence="10">NBRC 107697</strain>
    </source>
</reference>
<evidence type="ECO:0000256" key="2">
    <source>
        <dbReference type="ARBA" id="ARBA00010388"/>
    </source>
</evidence>
<organism evidence="9 10">
    <name type="scientific">Gordonia crocea</name>
    <dbReference type="NCBI Taxonomy" id="589162"/>
    <lineage>
        <taxon>Bacteria</taxon>
        <taxon>Bacillati</taxon>
        <taxon>Actinomycetota</taxon>
        <taxon>Actinomycetes</taxon>
        <taxon>Mycobacteriales</taxon>
        <taxon>Gordoniaceae</taxon>
        <taxon>Gordonia</taxon>
    </lineage>
</organism>
<gene>
    <name evidence="9" type="ORF">nbrc107697_07060</name>
</gene>
<keyword evidence="10" id="KW-1185">Reference proteome</keyword>
<feature type="region of interest" description="Disordered" evidence="7">
    <location>
        <begin position="181"/>
        <end position="226"/>
    </location>
</feature>
<evidence type="ECO:0000256" key="5">
    <source>
        <dbReference type="ARBA" id="ARBA00022989"/>
    </source>
</evidence>
<evidence type="ECO:0000313" key="10">
    <source>
        <dbReference type="Proteomes" id="UP000444980"/>
    </source>
</evidence>
<comment type="subcellular location">
    <subcellularLocation>
        <location evidence="1">Cell membrane</location>
        <topology evidence="1">Multi-pass membrane protein</topology>
    </subcellularLocation>
</comment>
<feature type="compositionally biased region" description="Acidic residues" evidence="7">
    <location>
        <begin position="106"/>
        <end position="117"/>
    </location>
</feature>
<dbReference type="InterPro" id="IPR050601">
    <property type="entry name" value="CPA3_antiporter_subunitC"/>
</dbReference>
<dbReference type="GO" id="GO:0005886">
    <property type="term" value="C:plasma membrane"/>
    <property type="evidence" value="ECO:0007669"/>
    <property type="project" value="UniProtKB-SubCell"/>
</dbReference>
<dbReference type="OrthoDB" id="9799219at2"/>
<evidence type="ECO:0000256" key="8">
    <source>
        <dbReference type="SAM" id="Phobius"/>
    </source>
</evidence>
<dbReference type="Pfam" id="PF00420">
    <property type="entry name" value="Oxidored_q2"/>
    <property type="match status" value="1"/>
</dbReference>
<keyword evidence="5 8" id="KW-1133">Transmembrane helix</keyword>
<dbReference type="RefSeq" id="WP_161926103.1">
    <property type="nucleotide sequence ID" value="NZ_BJOU01000001.1"/>
</dbReference>
<evidence type="ECO:0000256" key="6">
    <source>
        <dbReference type="ARBA" id="ARBA00023136"/>
    </source>
</evidence>
<evidence type="ECO:0000256" key="4">
    <source>
        <dbReference type="ARBA" id="ARBA00022692"/>
    </source>
</evidence>
<proteinExistence type="inferred from homology"/>
<feature type="compositionally biased region" description="Basic and acidic residues" evidence="7">
    <location>
        <begin position="213"/>
        <end position="226"/>
    </location>
</feature>
<dbReference type="InterPro" id="IPR039428">
    <property type="entry name" value="NUOK/Mnh_C1-like"/>
</dbReference>
<dbReference type="PANTHER" id="PTHR34583:SF2">
    <property type="entry name" value="ANTIPORTER SUBUNIT MNHC2-RELATED"/>
    <property type="match status" value="1"/>
</dbReference>
<keyword evidence="4 8" id="KW-0812">Transmembrane</keyword>
<feature type="region of interest" description="Disordered" evidence="7">
    <location>
        <begin position="106"/>
        <end position="155"/>
    </location>
</feature>
<protein>
    <recommendedName>
        <fullName evidence="11">Na(+)/H(+) antiporter subunit C</fullName>
    </recommendedName>
</protein>
<feature type="transmembrane region" description="Helical" evidence="8">
    <location>
        <begin position="6"/>
        <end position="23"/>
    </location>
</feature>
<dbReference type="Gene3D" id="1.10.287.3510">
    <property type="match status" value="1"/>
</dbReference>
<evidence type="ECO:0000256" key="3">
    <source>
        <dbReference type="ARBA" id="ARBA00022475"/>
    </source>
</evidence>
<comment type="similarity">
    <text evidence="2">Belongs to the CPA3 antiporters (TC 2.A.63) subunit C family.</text>
</comment>
<keyword evidence="6 8" id="KW-0472">Membrane</keyword>
<sequence>MSINLPLVVVLGGIIACGAYLLMDRSLIKMLLGLMLVGNAVNVLILVIAGDSGSPPIRGQQVDGRPVDADPLAQAMILTAIVIMMGVAAFVLALVYRLFVLNRDEGDDDDDLEDDPEDVKILTGSLDTAGDRDRSDDPVTLADTTAGDLFDDEGHPLTPAQFEALHRTVIETDLLMTDDEDVVDELHSPDDPDSDSDNYAVCDLPSPDDEHDDYSTKPRDEGGFDA</sequence>
<feature type="transmembrane region" description="Helical" evidence="8">
    <location>
        <begin position="72"/>
        <end position="96"/>
    </location>
</feature>
<dbReference type="Proteomes" id="UP000444980">
    <property type="component" value="Unassembled WGS sequence"/>
</dbReference>